<evidence type="ECO:0000256" key="11">
    <source>
        <dbReference type="ARBA" id="ARBA00032500"/>
    </source>
</evidence>
<dbReference type="AlphaFoldDB" id="A0A6A4RUY0"/>
<feature type="domain" description="Rrn7/TAF1B C-terminal cyclin" evidence="16">
    <location>
        <begin position="327"/>
        <end position="512"/>
    </location>
</feature>
<dbReference type="EMBL" id="VEVO01000022">
    <property type="protein sequence ID" value="KAF0024025.1"/>
    <property type="molecule type" value="Genomic_DNA"/>
</dbReference>
<evidence type="ECO:0000256" key="12">
    <source>
        <dbReference type="SAM" id="MobiDB-lite"/>
    </source>
</evidence>
<evidence type="ECO:0000256" key="8">
    <source>
        <dbReference type="ARBA" id="ARBA00023125"/>
    </source>
</evidence>
<keyword evidence="13" id="KW-0472">Membrane</keyword>
<comment type="subcellular location">
    <subcellularLocation>
        <location evidence="1">Nucleus</location>
        <location evidence="1">Nucleolus</location>
    </subcellularLocation>
</comment>
<evidence type="ECO:0000313" key="18">
    <source>
        <dbReference type="Proteomes" id="UP000438429"/>
    </source>
</evidence>
<sequence>MFSYFHVFIFRCFHVHHDAVVLLSACERRQSATGPSLHRKPQKKRKQLPSRADEQRMKPSPFSSDANMDDEHTVTSPLRRVGTDGNVREPCSLCSAVDWGISDEGRFYCKSCHNVIERTREVVDPTVIPGSSRISSISRGRRRRRESLRQWMICEAFQFILRNQANALLRLGVSAHFKDQVLCPLWRRYLQSSRQAYTSRPVRSATFKVHRPDLASDSVAETSASETDVSSIGGSVADSGSDWSRCSGSLDGASYLTAPLRKTRLMSMTKTLALVHVALVWSREPLTLSDLLRLVSEGLVPYTNAYEELPEEMKLEGQDVVIFKVESVPAHQALHREAQTLVQQLQLQAFPPISRQSLLHPALLSLRYLTDANLPDELHPWLCRLMDCAGLVDETLHTFDPVSCPELPLYDVQAAALIVITMKLIFGMDDHTEWDLSNEAGVLDDAENVFHLRRWFRLTQAALTRAQQTRRRHIARKQWKVKKPLCRSRKVKSVVMKGKRTAEQVQMCFEKLSCRPAGVQHCDVSSFRFCWGDKDGADGPSLHHQRLDGALTLKHNVLTPSNSTYWHPVLRRCDPQKCGSHYSEVEATLPRSFVWLLQLFCFLLDVEPAHLYEEVLKLERRVLTGRTARSKRPRRTERTRESTTKTGTSRQNRCSSLSELFLHSGFFRLRSTEASVELFLFLLLLLLLLLLLFLPLSQLNNEKTVHNIHKSFFSQKSQKIFTSEKLWF</sequence>
<dbReference type="PANTHER" id="PTHR31576:SF2">
    <property type="entry name" value="TATA BOX-BINDING PROTEIN-ASSOCIATED FACTOR RNA POLYMERASE I SUBUNIT B"/>
    <property type="match status" value="1"/>
</dbReference>
<dbReference type="InterPro" id="IPR048540">
    <property type="entry name" value="Rrn7_cyclin_N"/>
</dbReference>
<dbReference type="Proteomes" id="UP000438429">
    <property type="component" value="Unassembled WGS sequence"/>
</dbReference>
<keyword evidence="4" id="KW-0479">Metal-binding</keyword>
<dbReference type="GO" id="GO:0070860">
    <property type="term" value="C:RNA polymerase I core factor complex"/>
    <property type="evidence" value="ECO:0007669"/>
    <property type="project" value="InterPro"/>
</dbReference>
<dbReference type="InterPro" id="IPR021752">
    <property type="entry name" value="TF_Rrn7_Zf"/>
</dbReference>
<feature type="region of interest" description="Disordered" evidence="12">
    <location>
        <begin position="627"/>
        <end position="651"/>
    </location>
</feature>
<evidence type="ECO:0000256" key="5">
    <source>
        <dbReference type="ARBA" id="ARBA00022771"/>
    </source>
</evidence>
<feature type="compositionally biased region" description="Basic residues" evidence="12">
    <location>
        <begin position="37"/>
        <end position="48"/>
    </location>
</feature>
<proteinExistence type="inferred from homology"/>
<gene>
    <name evidence="17" type="ORF">F2P81_024655</name>
</gene>
<comment type="caution">
    <text evidence="17">The sequence shown here is derived from an EMBL/GenBank/DDBJ whole genome shotgun (WGS) entry which is preliminary data.</text>
</comment>
<dbReference type="Pfam" id="PF20644">
    <property type="entry name" value="Rrn7_cyclin_N"/>
    <property type="match status" value="1"/>
</dbReference>
<keyword evidence="5" id="KW-0863">Zinc-finger</keyword>
<evidence type="ECO:0000259" key="16">
    <source>
        <dbReference type="Pfam" id="PF20645"/>
    </source>
</evidence>
<evidence type="ECO:0000256" key="2">
    <source>
        <dbReference type="ARBA" id="ARBA00006899"/>
    </source>
</evidence>
<comment type="similarity">
    <text evidence="2">Belongs to the RRN7/TAF1B family.</text>
</comment>
<evidence type="ECO:0000256" key="4">
    <source>
        <dbReference type="ARBA" id="ARBA00022723"/>
    </source>
</evidence>
<evidence type="ECO:0000256" key="7">
    <source>
        <dbReference type="ARBA" id="ARBA00023015"/>
    </source>
</evidence>
<evidence type="ECO:0000256" key="3">
    <source>
        <dbReference type="ARBA" id="ARBA00018994"/>
    </source>
</evidence>
<dbReference type="GO" id="GO:0008270">
    <property type="term" value="F:zinc ion binding"/>
    <property type="evidence" value="ECO:0007669"/>
    <property type="project" value="UniProtKB-KW"/>
</dbReference>
<dbReference type="Pfam" id="PF20645">
    <property type="entry name" value="Rrn7_cyclin_C"/>
    <property type="match status" value="1"/>
</dbReference>
<protein>
    <recommendedName>
        <fullName evidence="3">TATA box-binding protein-associated factor RNA polymerase I subunit B</fullName>
    </recommendedName>
    <alternativeName>
        <fullName evidence="11">TATA box-binding protein-associated factor 1B</fullName>
    </alternativeName>
</protein>
<evidence type="ECO:0000259" key="14">
    <source>
        <dbReference type="Pfam" id="PF11781"/>
    </source>
</evidence>
<dbReference type="GO" id="GO:0042790">
    <property type="term" value="P:nucleolar large rRNA transcription by RNA polymerase I"/>
    <property type="evidence" value="ECO:0007669"/>
    <property type="project" value="TreeGrafter"/>
</dbReference>
<keyword evidence="9" id="KW-0804">Transcription</keyword>
<evidence type="ECO:0000256" key="9">
    <source>
        <dbReference type="ARBA" id="ARBA00023163"/>
    </source>
</evidence>
<evidence type="ECO:0000259" key="15">
    <source>
        <dbReference type="Pfam" id="PF20644"/>
    </source>
</evidence>
<organism evidence="17 18">
    <name type="scientific">Scophthalmus maximus</name>
    <name type="common">Turbot</name>
    <name type="synonym">Psetta maxima</name>
    <dbReference type="NCBI Taxonomy" id="52904"/>
    <lineage>
        <taxon>Eukaryota</taxon>
        <taxon>Metazoa</taxon>
        <taxon>Chordata</taxon>
        <taxon>Craniata</taxon>
        <taxon>Vertebrata</taxon>
        <taxon>Euteleostomi</taxon>
        <taxon>Actinopterygii</taxon>
        <taxon>Neopterygii</taxon>
        <taxon>Teleostei</taxon>
        <taxon>Neoteleostei</taxon>
        <taxon>Acanthomorphata</taxon>
        <taxon>Carangaria</taxon>
        <taxon>Pleuronectiformes</taxon>
        <taxon>Pleuronectoidei</taxon>
        <taxon>Scophthalmidae</taxon>
        <taxon>Scophthalmus</taxon>
    </lineage>
</organism>
<accession>A0A6A4RUY0</accession>
<evidence type="ECO:0000256" key="10">
    <source>
        <dbReference type="ARBA" id="ARBA00023242"/>
    </source>
</evidence>
<evidence type="ECO:0000313" key="17">
    <source>
        <dbReference type="EMBL" id="KAF0024025.1"/>
    </source>
</evidence>
<dbReference type="InterPro" id="IPR033599">
    <property type="entry name" value="TAF1B/Rrn7"/>
</dbReference>
<keyword evidence="13" id="KW-0812">Transmembrane</keyword>
<feature type="region of interest" description="Disordered" evidence="12">
    <location>
        <begin position="32"/>
        <end position="71"/>
    </location>
</feature>
<dbReference type="GO" id="GO:0005668">
    <property type="term" value="C:RNA polymerase transcription factor SL1 complex"/>
    <property type="evidence" value="ECO:0007669"/>
    <property type="project" value="TreeGrafter"/>
</dbReference>
<reference evidence="17 18" key="1">
    <citation type="submission" date="2019-06" db="EMBL/GenBank/DDBJ databases">
        <title>Draft genomes of female and male turbot (Scophthalmus maximus).</title>
        <authorList>
            <person name="Xu H."/>
            <person name="Xu X.-W."/>
            <person name="Shao C."/>
            <person name="Chen S."/>
        </authorList>
    </citation>
    <scope>NUCLEOTIDE SEQUENCE [LARGE SCALE GENOMIC DNA]</scope>
    <source>
        <strain evidence="17">Ysfricsl-2016a</strain>
        <tissue evidence="17">Blood</tissue>
    </source>
</reference>
<keyword evidence="8" id="KW-0238">DNA-binding</keyword>
<dbReference type="PANTHER" id="PTHR31576">
    <property type="entry name" value="TATA BOX-BINDING PROTEIN-ASSOCIATED FACTOR RNA POLYMERASE I SUBUNIT B"/>
    <property type="match status" value="1"/>
</dbReference>
<evidence type="ECO:0000256" key="1">
    <source>
        <dbReference type="ARBA" id="ARBA00004604"/>
    </source>
</evidence>
<dbReference type="Pfam" id="PF11781">
    <property type="entry name" value="Zn_ribbon_RRN7"/>
    <property type="match status" value="1"/>
</dbReference>
<dbReference type="InterPro" id="IPR048538">
    <property type="entry name" value="Rrn7_cyclin_C"/>
</dbReference>
<keyword evidence="6" id="KW-0862">Zinc</keyword>
<feature type="domain" description="Rrn7/TAF1B N-terminal cyclin" evidence="15">
    <location>
        <begin position="157"/>
        <end position="310"/>
    </location>
</feature>
<evidence type="ECO:0000256" key="13">
    <source>
        <dbReference type="SAM" id="Phobius"/>
    </source>
</evidence>
<feature type="domain" description="RRN7-type" evidence="14">
    <location>
        <begin position="88"/>
        <end position="117"/>
    </location>
</feature>
<name>A0A6A4RUY0_SCOMX</name>
<dbReference type="PROSITE" id="PS50096">
    <property type="entry name" value="IQ"/>
    <property type="match status" value="1"/>
</dbReference>
<dbReference type="GO" id="GO:0001164">
    <property type="term" value="F:RNA polymerase I core promoter sequence-specific DNA binding"/>
    <property type="evidence" value="ECO:0007669"/>
    <property type="project" value="InterPro"/>
</dbReference>
<keyword evidence="10" id="KW-0539">Nucleus</keyword>
<keyword evidence="13" id="KW-1133">Transmembrane helix</keyword>
<feature type="transmembrane region" description="Helical" evidence="13">
    <location>
        <begin position="678"/>
        <end position="696"/>
    </location>
</feature>
<evidence type="ECO:0000256" key="6">
    <source>
        <dbReference type="ARBA" id="ARBA00022833"/>
    </source>
</evidence>
<keyword evidence="7" id="KW-0805">Transcription regulation</keyword>